<dbReference type="SUPFAM" id="SSF52172">
    <property type="entry name" value="CheY-like"/>
    <property type="match status" value="1"/>
</dbReference>
<dbReference type="InterPro" id="IPR001789">
    <property type="entry name" value="Sig_transdc_resp-reg_receiver"/>
</dbReference>
<dbReference type="Pfam" id="PF00072">
    <property type="entry name" value="Response_reg"/>
    <property type="match status" value="1"/>
</dbReference>
<sequence>MGFDMDVASLEPGPAVAHSLRRPSLLVVDDDVDTRHLVREILGDHFDVIEAGDGLTALALALLHRPDVVLSDVRMPELDGFALAEALAGVINKVILMTADFVSRADVIASGAVGLLEKPFPLSALRAAVANV</sequence>
<evidence type="ECO:0000259" key="2">
    <source>
        <dbReference type="PROSITE" id="PS50110"/>
    </source>
</evidence>
<feature type="domain" description="Response regulatory" evidence="2">
    <location>
        <begin position="24"/>
        <end position="132"/>
    </location>
</feature>
<dbReference type="PROSITE" id="PS50110">
    <property type="entry name" value="RESPONSE_REGULATORY"/>
    <property type="match status" value="1"/>
</dbReference>
<evidence type="ECO:0000256" key="1">
    <source>
        <dbReference type="ARBA" id="ARBA00022553"/>
    </source>
</evidence>
<proteinExistence type="predicted"/>
<evidence type="ECO:0000313" key="3">
    <source>
        <dbReference type="EMBL" id="CAB4697225.1"/>
    </source>
</evidence>
<dbReference type="EMBL" id="CAEZXP010000002">
    <property type="protein sequence ID" value="CAB4697225.1"/>
    <property type="molecule type" value="Genomic_DNA"/>
</dbReference>
<protein>
    <submittedName>
        <fullName evidence="3">Unannotated protein</fullName>
    </submittedName>
</protein>
<keyword evidence="1" id="KW-0597">Phosphoprotein</keyword>
<name>A0A6J6PKA4_9ZZZZ</name>
<dbReference type="Gene3D" id="3.40.50.2300">
    <property type="match status" value="1"/>
</dbReference>
<dbReference type="InterPro" id="IPR050595">
    <property type="entry name" value="Bact_response_regulator"/>
</dbReference>
<dbReference type="InterPro" id="IPR011006">
    <property type="entry name" value="CheY-like_superfamily"/>
</dbReference>
<organism evidence="3">
    <name type="scientific">freshwater metagenome</name>
    <dbReference type="NCBI Taxonomy" id="449393"/>
    <lineage>
        <taxon>unclassified sequences</taxon>
        <taxon>metagenomes</taxon>
        <taxon>ecological metagenomes</taxon>
    </lineage>
</organism>
<dbReference type="PANTHER" id="PTHR44591">
    <property type="entry name" value="STRESS RESPONSE REGULATOR PROTEIN 1"/>
    <property type="match status" value="1"/>
</dbReference>
<reference evidence="3" key="1">
    <citation type="submission" date="2020-05" db="EMBL/GenBank/DDBJ databases">
        <authorList>
            <person name="Chiriac C."/>
            <person name="Salcher M."/>
            <person name="Ghai R."/>
            <person name="Kavagutti S V."/>
        </authorList>
    </citation>
    <scope>NUCLEOTIDE SEQUENCE</scope>
</reference>
<dbReference type="PANTHER" id="PTHR44591:SF18">
    <property type="entry name" value="REGULATORY PROTEIN"/>
    <property type="match status" value="1"/>
</dbReference>
<dbReference type="GO" id="GO:0000160">
    <property type="term" value="P:phosphorelay signal transduction system"/>
    <property type="evidence" value="ECO:0007669"/>
    <property type="project" value="InterPro"/>
</dbReference>
<gene>
    <name evidence="3" type="ORF">UFOPK2399_01109</name>
</gene>
<dbReference type="SMART" id="SM00448">
    <property type="entry name" value="REC"/>
    <property type="match status" value="1"/>
</dbReference>
<dbReference type="AlphaFoldDB" id="A0A6J6PKA4"/>
<accession>A0A6J6PKA4</accession>
<dbReference type="CDD" id="cd00156">
    <property type="entry name" value="REC"/>
    <property type="match status" value="1"/>
</dbReference>